<dbReference type="Pfam" id="PF02321">
    <property type="entry name" value="OEP"/>
    <property type="match status" value="2"/>
</dbReference>
<keyword evidence="3" id="KW-1133">Transmembrane helix</keyword>
<sequence length="507" mass="53992">MTKHRNSRVTGAIRPFTALALASVLAGCSFIPAYERPATPVSTQWPDTAGAQMVGGTAAADLPWQEFVHDVRLRQVIELALANNRDLRVSILNIEQARAQYQIRRADQVPTLAGSLTGTRQAPNASGGENAPSVSSVYTLGVGISAWELDFFGRVSALKDVALAQYLATEEARKSAQISLVSSVSTAWLSLQADTELLLLAERTLATRDQSLRLTKLRFDNGASSALDLRQAESLSASAQAARAQQLRLRAQDINLLTLLVGQAIPENLLPPLPVVSVAPPSNDLTQPTPAVAPTGELSTFTEVPAGLPSDLLLRRPDIRAAEQQLIAANANIGAARAAFFPRFSLTASAGRASTTLDGLVGSGGVGAWSLAPSITLPIFDMGRNQANLDSAKAAQEITVAQYEKAIQTAFREAADALAGRATLGEQLKALEAQATAERDRFRLADLRYRNGIANYLDLLDAQRSLFATEQALAQTRLAQRTNEVQLYKALGGGWSEPAGEAPRPAS</sequence>
<evidence type="ECO:0000256" key="2">
    <source>
        <dbReference type="RuleBase" id="RU362097"/>
    </source>
</evidence>
<evidence type="ECO:0000256" key="3">
    <source>
        <dbReference type="SAM" id="Phobius"/>
    </source>
</evidence>
<evidence type="ECO:0000313" key="4">
    <source>
        <dbReference type="EMBL" id="MET4580032.1"/>
    </source>
</evidence>
<dbReference type="EMBL" id="JBEPSH010000013">
    <property type="protein sequence ID" value="MET4580032.1"/>
    <property type="molecule type" value="Genomic_DNA"/>
</dbReference>
<feature type="chain" id="PRO_5044979438" evidence="2">
    <location>
        <begin position="23"/>
        <end position="507"/>
    </location>
</feature>
<dbReference type="PROSITE" id="PS51257">
    <property type="entry name" value="PROKAR_LIPOPROTEIN"/>
    <property type="match status" value="1"/>
</dbReference>
<dbReference type="PANTHER" id="PTHR30203">
    <property type="entry name" value="OUTER MEMBRANE CATION EFFLUX PROTEIN"/>
    <property type="match status" value="1"/>
</dbReference>
<keyword evidence="2 3" id="KW-0472">Membrane</keyword>
<dbReference type="NCBIfam" id="TIGR01845">
    <property type="entry name" value="outer_NodT"/>
    <property type="match status" value="1"/>
</dbReference>
<dbReference type="RefSeq" id="WP_354448649.1">
    <property type="nucleotide sequence ID" value="NZ_JBEPSH010000013.1"/>
</dbReference>
<keyword evidence="2 3" id="KW-0812">Transmembrane</keyword>
<dbReference type="Gene3D" id="1.20.1600.10">
    <property type="entry name" value="Outer membrane efflux proteins (OEP)"/>
    <property type="match status" value="1"/>
</dbReference>
<reference evidence="4 5" key="1">
    <citation type="submission" date="2024-06" db="EMBL/GenBank/DDBJ databases">
        <title>Sorghum-associated microbial communities from plants grown in Nebraska, USA.</title>
        <authorList>
            <person name="Schachtman D."/>
        </authorList>
    </citation>
    <scope>NUCLEOTIDE SEQUENCE [LARGE SCALE GENOMIC DNA]</scope>
    <source>
        <strain evidence="4 5">2709</strain>
    </source>
</reference>
<dbReference type="InterPro" id="IPR010131">
    <property type="entry name" value="MdtP/NodT-like"/>
</dbReference>
<accession>A0ABV2QHN0</accession>
<comment type="caution">
    <text evidence="4">The sequence shown here is derived from an EMBL/GenBank/DDBJ whole genome shotgun (WGS) entry which is preliminary data.</text>
</comment>
<keyword evidence="2" id="KW-0732">Signal</keyword>
<proteinExistence type="inferred from homology"/>
<dbReference type="Gene3D" id="2.20.200.10">
    <property type="entry name" value="Outer membrane efflux proteins (OEP)"/>
    <property type="match status" value="1"/>
</dbReference>
<feature type="signal peptide" evidence="2">
    <location>
        <begin position="1"/>
        <end position="22"/>
    </location>
</feature>
<comment type="similarity">
    <text evidence="1 2">Belongs to the outer membrane factor (OMF) (TC 1.B.17) family.</text>
</comment>
<comment type="subcellular location">
    <subcellularLocation>
        <location evidence="2">Cell membrane</location>
        <topology evidence="2">Lipid-anchor</topology>
    </subcellularLocation>
</comment>
<gene>
    <name evidence="4" type="ORF">ABIE13_005170</name>
</gene>
<dbReference type="PANTHER" id="PTHR30203:SF32">
    <property type="entry name" value="CATION EFFLUX SYSTEM PROTEIN CUSC"/>
    <property type="match status" value="1"/>
</dbReference>
<name>A0ABV2QHN0_9BURK</name>
<evidence type="ECO:0000313" key="5">
    <source>
        <dbReference type="Proteomes" id="UP001549320"/>
    </source>
</evidence>
<keyword evidence="2" id="KW-0449">Lipoprotein</keyword>
<protein>
    <submittedName>
        <fullName evidence="4">Multidrug efflux system outer membrane protein</fullName>
    </submittedName>
</protein>
<keyword evidence="5" id="KW-1185">Reference proteome</keyword>
<keyword evidence="2" id="KW-1134">Transmembrane beta strand</keyword>
<evidence type="ECO:0000256" key="1">
    <source>
        <dbReference type="ARBA" id="ARBA00007613"/>
    </source>
</evidence>
<dbReference type="SUPFAM" id="SSF56954">
    <property type="entry name" value="Outer membrane efflux proteins (OEP)"/>
    <property type="match status" value="1"/>
</dbReference>
<feature type="transmembrane region" description="Helical" evidence="3">
    <location>
        <begin position="12"/>
        <end position="34"/>
    </location>
</feature>
<keyword evidence="2" id="KW-0564">Palmitate</keyword>
<organism evidence="4 5">
    <name type="scientific">Ottowia thiooxydans</name>
    <dbReference type="NCBI Taxonomy" id="219182"/>
    <lineage>
        <taxon>Bacteria</taxon>
        <taxon>Pseudomonadati</taxon>
        <taxon>Pseudomonadota</taxon>
        <taxon>Betaproteobacteria</taxon>
        <taxon>Burkholderiales</taxon>
        <taxon>Comamonadaceae</taxon>
        <taxon>Ottowia</taxon>
    </lineage>
</organism>
<dbReference type="InterPro" id="IPR003423">
    <property type="entry name" value="OMP_efflux"/>
</dbReference>
<dbReference type="Proteomes" id="UP001549320">
    <property type="component" value="Unassembled WGS sequence"/>
</dbReference>